<keyword evidence="5" id="KW-0238">DNA-binding</keyword>
<dbReference type="FunCoup" id="A0A316VFM6">
    <property type="interactions" value="335"/>
</dbReference>
<evidence type="ECO:0000256" key="2">
    <source>
        <dbReference type="ARBA" id="ARBA00009560"/>
    </source>
</evidence>
<evidence type="ECO:0000313" key="10">
    <source>
        <dbReference type="Proteomes" id="UP000245771"/>
    </source>
</evidence>
<gene>
    <name evidence="9" type="ORF">FA14DRAFT_168016</name>
</gene>
<dbReference type="GeneID" id="37021904"/>
<proteinExistence type="inferred from homology"/>
<accession>A0A316VFM6</accession>
<evidence type="ECO:0000256" key="4">
    <source>
        <dbReference type="ARBA" id="ARBA00022705"/>
    </source>
</evidence>
<protein>
    <recommendedName>
        <fullName evidence="3">DNA polymerase epsilon subunit B</fullName>
    </recommendedName>
    <alternativeName>
        <fullName evidence="7">DNA polymerase II subunit 2</fullName>
    </alternativeName>
</protein>
<dbReference type="Proteomes" id="UP000245771">
    <property type="component" value="Unassembled WGS sequence"/>
</dbReference>
<evidence type="ECO:0000313" key="9">
    <source>
        <dbReference type="EMBL" id="PWN36326.1"/>
    </source>
</evidence>
<dbReference type="GO" id="GO:0003677">
    <property type="term" value="F:DNA binding"/>
    <property type="evidence" value="ECO:0007669"/>
    <property type="project" value="UniProtKB-KW"/>
</dbReference>
<dbReference type="InterPro" id="IPR016266">
    <property type="entry name" value="POLE2"/>
</dbReference>
<comment type="similarity">
    <text evidence="2">Belongs to the DNA polymerase epsilon subunit B family.</text>
</comment>
<dbReference type="InParanoid" id="A0A316VFM6"/>
<evidence type="ECO:0000256" key="7">
    <source>
        <dbReference type="ARBA" id="ARBA00032930"/>
    </source>
</evidence>
<reference evidence="9 10" key="1">
    <citation type="journal article" date="2018" name="Mol. Biol. Evol.">
        <title>Broad Genomic Sampling Reveals a Smut Pathogenic Ancestry of the Fungal Clade Ustilaginomycotina.</title>
        <authorList>
            <person name="Kijpornyongpan T."/>
            <person name="Mondo S.J."/>
            <person name="Barry K."/>
            <person name="Sandor L."/>
            <person name="Lee J."/>
            <person name="Lipzen A."/>
            <person name="Pangilinan J."/>
            <person name="LaButti K."/>
            <person name="Hainaut M."/>
            <person name="Henrissat B."/>
            <person name="Grigoriev I.V."/>
            <person name="Spatafora J.W."/>
            <person name="Aime M.C."/>
        </authorList>
    </citation>
    <scope>NUCLEOTIDE SEQUENCE [LARGE SCALE GENOMIC DNA]</scope>
    <source>
        <strain evidence="9 10">MCA 3882</strain>
    </source>
</reference>
<dbReference type="GO" id="GO:0006261">
    <property type="term" value="P:DNA-templated DNA replication"/>
    <property type="evidence" value="ECO:0007669"/>
    <property type="project" value="InterPro"/>
</dbReference>
<dbReference type="AlphaFoldDB" id="A0A316VFM6"/>
<dbReference type="STRING" id="1280837.A0A316VFM6"/>
<evidence type="ECO:0000259" key="8">
    <source>
        <dbReference type="Pfam" id="PF04042"/>
    </source>
</evidence>
<dbReference type="PANTHER" id="PTHR12708">
    <property type="entry name" value="DNA POLYMERASE EPSILON SUBUNIT B"/>
    <property type="match status" value="1"/>
</dbReference>
<dbReference type="GO" id="GO:0008622">
    <property type="term" value="C:epsilon DNA polymerase complex"/>
    <property type="evidence" value="ECO:0007669"/>
    <property type="project" value="InterPro"/>
</dbReference>
<dbReference type="Pfam" id="PF04042">
    <property type="entry name" value="DNA_pol_E_B"/>
    <property type="match status" value="1"/>
</dbReference>
<dbReference type="EMBL" id="KZ819603">
    <property type="protein sequence ID" value="PWN36326.1"/>
    <property type="molecule type" value="Genomic_DNA"/>
</dbReference>
<keyword evidence="10" id="KW-1185">Reference proteome</keyword>
<evidence type="ECO:0000256" key="3">
    <source>
        <dbReference type="ARBA" id="ARBA00016011"/>
    </source>
</evidence>
<evidence type="ECO:0000256" key="6">
    <source>
        <dbReference type="ARBA" id="ARBA00023242"/>
    </source>
</evidence>
<sequence length="591" mass="66362">MTDYAAFGGREDSLAPSIAPEEPQLIVPPALRRTIIRVFNKQYGLTLHASAVAFIHSTLESHGLLQDPTQWNEAIQWLAKGPSIVTRAALEKVYQQLLLEDTAQEVQGGETQNGHSDAIDPDKYFHPLDVFKMPKIVFDERRKMFEKLPESKKPSILAPPQAKPGYLAERLQIIRNIIMRNENFLPPLASGSARDRDAFMKLTSTANLLGRQGQRFLLFGMLCTSSDGRYALEDTDGMVGLDLDDALPGEGIFTEGSMILVEGEYTAEERIRAFAIGHPPSESRETAKMLCSGVDFNGLGSVTTQEEKALRIHEQNHASLSFVFISELHLDDEKTLQNFGAMLQGYVDADFLPFCFVLCGSFVSNQRSATSIIERYQDAFVALGDLLVKFPSIMNRSHFVFVPSHEDPFGTTTLPRKPLPKIITEKFIQRIIRANHGNVSSARRIHFVSNPSRLVYFGQEIVVFRDDLLQRLLGHTVRLKGDESVTAARDDATAAANVVDLKKFLVSTVLDQAHLCPLPGWARPILWEYDHTLRLYPMPSALVLADKFQRYELTYEGCHVFNPSSFREGNFCWTTYYPANGKAERSEIPYN</sequence>
<dbReference type="OrthoDB" id="10254730at2759"/>
<keyword evidence="4" id="KW-0235">DNA replication</keyword>
<dbReference type="PANTHER" id="PTHR12708:SF0">
    <property type="entry name" value="DNA POLYMERASE EPSILON SUBUNIT 2"/>
    <property type="match status" value="1"/>
</dbReference>
<keyword evidence="6" id="KW-0539">Nucleus</keyword>
<evidence type="ECO:0000256" key="1">
    <source>
        <dbReference type="ARBA" id="ARBA00004123"/>
    </source>
</evidence>
<dbReference type="RefSeq" id="XP_025356628.1">
    <property type="nucleotide sequence ID" value="XM_025500123.1"/>
</dbReference>
<organism evidence="9 10">
    <name type="scientific">Meira miltonrushii</name>
    <dbReference type="NCBI Taxonomy" id="1280837"/>
    <lineage>
        <taxon>Eukaryota</taxon>
        <taxon>Fungi</taxon>
        <taxon>Dikarya</taxon>
        <taxon>Basidiomycota</taxon>
        <taxon>Ustilaginomycotina</taxon>
        <taxon>Exobasidiomycetes</taxon>
        <taxon>Exobasidiales</taxon>
        <taxon>Brachybasidiaceae</taxon>
        <taxon>Meira</taxon>
    </lineage>
</organism>
<feature type="domain" description="DNA polymerase alpha/delta/epsilon subunit B" evidence="8">
    <location>
        <begin position="322"/>
        <end position="550"/>
    </location>
</feature>
<dbReference type="GO" id="GO:0042276">
    <property type="term" value="P:error-prone translesion synthesis"/>
    <property type="evidence" value="ECO:0007669"/>
    <property type="project" value="TreeGrafter"/>
</dbReference>
<name>A0A316VFM6_9BASI</name>
<evidence type="ECO:0000256" key="5">
    <source>
        <dbReference type="ARBA" id="ARBA00023125"/>
    </source>
</evidence>
<comment type="subcellular location">
    <subcellularLocation>
        <location evidence="1">Nucleus</location>
    </subcellularLocation>
</comment>
<dbReference type="InterPro" id="IPR007185">
    <property type="entry name" value="DNA_pol_a/d/e_bsu"/>
</dbReference>